<accession>A0A0G4HNL1</accession>
<feature type="compositionally biased region" description="Gly residues" evidence="1">
    <location>
        <begin position="732"/>
        <end position="742"/>
    </location>
</feature>
<feature type="compositionally biased region" description="Low complexity" evidence="1">
    <location>
        <begin position="581"/>
        <end position="595"/>
    </location>
</feature>
<feature type="compositionally biased region" description="Low complexity" evidence="1">
    <location>
        <begin position="603"/>
        <end position="626"/>
    </location>
</feature>
<feature type="compositionally biased region" description="Acidic residues" evidence="1">
    <location>
        <begin position="223"/>
        <end position="247"/>
    </location>
</feature>
<proteinExistence type="predicted"/>
<feature type="compositionally biased region" description="Acidic residues" evidence="1">
    <location>
        <begin position="200"/>
        <end position="213"/>
    </location>
</feature>
<feature type="region of interest" description="Disordered" evidence="1">
    <location>
        <begin position="359"/>
        <end position="458"/>
    </location>
</feature>
<feature type="compositionally biased region" description="Basic and acidic residues" evidence="1">
    <location>
        <begin position="76"/>
        <end position="87"/>
    </location>
</feature>
<dbReference type="AlphaFoldDB" id="A0A0G4HNL1"/>
<evidence type="ECO:0000313" key="2">
    <source>
        <dbReference type="EMBL" id="CEM45728.1"/>
    </source>
</evidence>
<gene>
    <name evidence="2" type="ORF">Cvel_7622</name>
</gene>
<feature type="compositionally biased region" description="Basic and acidic residues" evidence="1">
    <location>
        <begin position="130"/>
        <end position="142"/>
    </location>
</feature>
<feature type="compositionally biased region" description="Basic and acidic residues" evidence="1">
    <location>
        <begin position="360"/>
        <end position="369"/>
    </location>
</feature>
<feature type="compositionally biased region" description="Low complexity" evidence="1">
    <location>
        <begin position="182"/>
        <end position="191"/>
    </location>
</feature>
<feature type="compositionally biased region" description="Low complexity" evidence="1">
    <location>
        <begin position="372"/>
        <end position="423"/>
    </location>
</feature>
<dbReference type="VEuPathDB" id="CryptoDB:Cvel_7622"/>
<protein>
    <submittedName>
        <fullName evidence="2">Uncharacterized protein</fullName>
    </submittedName>
</protein>
<organism evidence="2">
    <name type="scientific">Chromera velia CCMP2878</name>
    <dbReference type="NCBI Taxonomy" id="1169474"/>
    <lineage>
        <taxon>Eukaryota</taxon>
        <taxon>Sar</taxon>
        <taxon>Alveolata</taxon>
        <taxon>Colpodellida</taxon>
        <taxon>Chromeraceae</taxon>
        <taxon>Chromera</taxon>
    </lineage>
</organism>
<feature type="compositionally biased region" description="Acidic residues" evidence="1">
    <location>
        <begin position="439"/>
        <end position="451"/>
    </location>
</feature>
<sequence>MPGKKRSIETDSPLGSPGEGTTDDQAEGEGEWVDGEVDGGIGESRKKQRMSNEVEEEEGGAGGLTLPQAQLEEGGSDFHEKVEHSVGVEEAETEESLPKVKPPRLCAKDEEALRQMQLLYDGTLSPSAKENGKGEGVEEGRARVFPLSSSEEKDKHEKRLRSSVNDENGEEKRGSRRERRWASASSSSASALPAVRCKEEDEEEEEDFNEEDASPQPSPSPSDDGDVEDEQEEEEEGGQEREAEEDGGPPANYYPGVKLPLGETGRCELKMLIGEKCRRNSNIQAKIQSIAKLKCATNEQLILMANICGLWETAVAISEKFKRELERRALTGRGRSRKRRATPIFRKGSTALNNAYKRHFANDDGEQRTSVRASASARASASSAAPSGSGRRSLRNRSSTHGEPSPRASGSSSAAAPATLSLRRTSRRRSSPAVSEPSEPSEEEEENPDENGEVHGMGAIPVRTGRAGEDDLILSRHPHAHDVAGEDLLLHPHHAYLQHSHERAAGGSEHPGTVHTYAYPYPYPYPYPYAAPIISTAPPTAIHAAPGTALHAAPTTALQTAPTATALQTVPTTTSLQTVPATSLHSATTTSLQTAPASSVHGSPSTTLHTAAPSTSTTTTTTLHTAPPATHQVAYYTHPTTHQTLYYPPPSPYYAHPAPYHVSYYPAPPMTASPGTHPHYAHPSPYHAHVIPSPLPLPAAVPGQDPQLHSHSALADLDAYEENGDELDPDEGGGGGAKVTIL</sequence>
<feature type="compositionally biased region" description="Acidic residues" evidence="1">
    <location>
        <begin position="21"/>
        <end position="37"/>
    </location>
</feature>
<name>A0A0G4HNL1_9ALVE</name>
<evidence type="ECO:0000256" key="1">
    <source>
        <dbReference type="SAM" id="MobiDB-lite"/>
    </source>
</evidence>
<reference evidence="2" key="1">
    <citation type="submission" date="2014-11" db="EMBL/GenBank/DDBJ databases">
        <authorList>
            <person name="Otto D Thomas"/>
            <person name="Naeem Raeece"/>
        </authorList>
    </citation>
    <scope>NUCLEOTIDE SEQUENCE</scope>
</reference>
<dbReference type="EMBL" id="CDMZ01003260">
    <property type="protein sequence ID" value="CEM45728.1"/>
    <property type="molecule type" value="Genomic_DNA"/>
</dbReference>
<feature type="region of interest" description="Disordered" evidence="1">
    <location>
        <begin position="723"/>
        <end position="742"/>
    </location>
</feature>
<feature type="region of interest" description="Disordered" evidence="1">
    <location>
        <begin position="1"/>
        <end position="259"/>
    </location>
</feature>
<feature type="region of interest" description="Disordered" evidence="1">
    <location>
        <begin position="578"/>
        <end position="626"/>
    </location>
</feature>